<sequence>DDALPGLTMSLVCHVSPSCSSMQLSRLNHALPRPGAWSPGHARHHGRRVAVHATPRAEGGSQEIPESVATYRSSDGRLKAAAGPSFQRKAASGEDPWGFYYQVAERNLVWSEDLTARLLKAAVAAGLGLEEEEVEQRLGRLTCYLPDLVHKLPRMRAPLVQALVERVDEIPGRVLELRQVLPRANLGRMLADHPGVVLSWSARGLQDAVLRLEALLPGIDVERVIAEFPVYLDVEGVQDAIREAERLLPGYDVRAAMARDPEVIHSFQKMSAMIPYDPPGPVTDEECAGP</sequence>
<dbReference type="EMBL" id="GDKF01007620">
    <property type="protein sequence ID" value="JAT71002.1"/>
    <property type="molecule type" value="Transcribed_RNA"/>
</dbReference>
<evidence type="ECO:0000313" key="1">
    <source>
        <dbReference type="EMBL" id="JAT71002.1"/>
    </source>
</evidence>
<feature type="non-terminal residue" evidence="1">
    <location>
        <position position="1"/>
    </location>
</feature>
<name>A0A1D1ZVP6_AUXPR</name>
<proteinExistence type="predicted"/>
<accession>A0A1D1ZVP6</accession>
<gene>
    <name evidence="1" type="ORF">g.18001</name>
</gene>
<protein>
    <submittedName>
        <fullName evidence="1">Uncharacterized protein</fullName>
    </submittedName>
</protein>
<dbReference type="AlphaFoldDB" id="A0A1D1ZVP6"/>
<reference evidence="1" key="1">
    <citation type="submission" date="2015-08" db="EMBL/GenBank/DDBJ databases">
        <authorList>
            <person name="Babu N.S."/>
            <person name="Beckwith C.J."/>
            <person name="Beseler K.G."/>
            <person name="Brison A."/>
            <person name="Carone J.V."/>
            <person name="Caskin T.P."/>
            <person name="Diamond M."/>
            <person name="Durham M.E."/>
            <person name="Foxe J.M."/>
            <person name="Go M."/>
            <person name="Henderson B.A."/>
            <person name="Jones I.B."/>
            <person name="McGettigan J.A."/>
            <person name="Micheletti S.J."/>
            <person name="Nasrallah M.E."/>
            <person name="Ortiz D."/>
            <person name="Piller C.R."/>
            <person name="Privatt S.R."/>
            <person name="Schneider S.L."/>
            <person name="Sharp S."/>
            <person name="Smith T.C."/>
            <person name="Stanton J.D."/>
            <person name="Ullery H.E."/>
            <person name="Wilson R.J."/>
            <person name="Serrano M.G."/>
            <person name="Buck G."/>
            <person name="Lee V."/>
            <person name="Wang Y."/>
            <person name="Carvalho R."/>
            <person name="Voegtly L."/>
            <person name="Shi R."/>
            <person name="Duckworth R."/>
            <person name="Johnson A."/>
            <person name="Loviza R."/>
            <person name="Walstead R."/>
            <person name="Shah Z."/>
            <person name="Kiflezghi M."/>
            <person name="Wade K."/>
            <person name="Ball S.L."/>
            <person name="Bradley K.W."/>
            <person name="Asai D.J."/>
            <person name="Bowman C.A."/>
            <person name="Russell D.A."/>
            <person name="Pope W.H."/>
            <person name="Jacobs-Sera D."/>
            <person name="Hendrix R.W."/>
            <person name="Hatfull G.F."/>
        </authorList>
    </citation>
    <scope>NUCLEOTIDE SEQUENCE</scope>
</reference>
<organism evidence="1">
    <name type="scientific">Auxenochlorella protothecoides</name>
    <name type="common">Green microalga</name>
    <name type="synonym">Chlorella protothecoides</name>
    <dbReference type="NCBI Taxonomy" id="3075"/>
    <lineage>
        <taxon>Eukaryota</taxon>
        <taxon>Viridiplantae</taxon>
        <taxon>Chlorophyta</taxon>
        <taxon>core chlorophytes</taxon>
        <taxon>Trebouxiophyceae</taxon>
        <taxon>Chlorellales</taxon>
        <taxon>Chlorellaceae</taxon>
        <taxon>Auxenochlorella</taxon>
    </lineage>
</organism>